<dbReference type="EMBL" id="MDHN01000041">
    <property type="protein sequence ID" value="OFC69165.1"/>
    <property type="molecule type" value="Genomic_DNA"/>
</dbReference>
<comment type="caution">
    <text evidence="1">The sequence shown here is derived from an EMBL/GenBank/DDBJ whole genome shotgun (WGS) entry which is preliminary data.</text>
</comment>
<dbReference type="Proteomes" id="UP000175691">
    <property type="component" value="Unassembled WGS sequence"/>
</dbReference>
<dbReference type="OrthoDB" id="9799416at2"/>
<dbReference type="Pfam" id="PF12487">
    <property type="entry name" value="DUF3703"/>
    <property type="match status" value="1"/>
</dbReference>
<dbReference type="RefSeq" id="WP_070127379.1">
    <property type="nucleotide sequence ID" value="NZ_MDHN01000041.1"/>
</dbReference>
<dbReference type="AlphaFoldDB" id="A0A1E7Z6L0"/>
<sequence>MFSFARNISFPVRRELVLSRRAMRNRNQKNAFKHLENAHVLGQLSTYWHTRVHWLMFVWAWQQHDFRELRGQTVRLVGAITKTAIGLLPTGNTGGSNVSAFMPMPLSTKHHSIITRARLRGDCHR</sequence>
<proteinExistence type="predicted"/>
<evidence type="ECO:0008006" key="3">
    <source>
        <dbReference type="Google" id="ProtNLM"/>
    </source>
</evidence>
<evidence type="ECO:0000313" key="2">
    <source>
        <dbReference type="Proteomes" id="UP000175691"/>
    </source>
</evidence>
<name>A0A1E7Z6L0_9ALTE</name>
<accession>A0A1E7Z6L0</accession>
<gene>
    <name evidence="1" type="ORF">BFC18_20780</name>
</gene>
<evidence type="ECO:0000313" key="1">
    <source>
        <dbReference type="EMBL" id="OFC69165.1"/>
    </source>
</evidence>
<dbReference type="InterPro" id="IPR022172">
    <property type="entry name" value="DUF3703"/>
</dbReference>
<reference evidence="1 2" key="1">
    <citation type="submission" date="2016-08" db="EMBL/GenBank/DDBJ databases">
        <authorList>
            <person name="Seilhamer J.J."/>
        </authorList>
    </citation>
    <scope>NUCLEOTIDE SEQUENCE [LARGE SCALE GENOMIC DNA]</scope>
    <source>
        <strain evidence="1 2">KCTC 42603</strain>
    </source>
</reference>
<keyword evidence="2" id="KW-1185">Reference proteome</keyword>
<dbReference type="STRING" id="1656094.BFC18_20780"/>
<protein>
    <recommendedName>
        <fullName evidence="3">DUF3703 domain-containing protein</fullName>
    </recommendedName>
</protein>
<organism evidence="1 2">
    <name type="scientific">Alteromonas confluentis</name>
    <dbReference type="NCBI Taxonomy" id="1656094"/>
    <lineage>
        <taxon>Bacteria</taxon>
        <taxon>Pseudomonadati</taxon>
        <taxon>Pseudomonadota</taxon>
        <taxon>Gammaproteobacteria</taxon>
        <taxon>Alteromonadales</taxon>
        <taxon>Alteromonadaceae</taxon>
        <taxon>Alteromonas/Salinimonas group</taxon>
        <taxon>Alteromonas</taxon>
    </lineage>
</organism>